<evidence type="ECO:0000313" key="1">
    <source>
        <dbReference type="EMBL" id="KAI9919920.1"/>
    </source>
</evidence>
<evidence type="ECO:0000313" key="2">
    <source>
        <dbReference type="Proteomes" id="UP001163321"/>
    </source>
</evidence>
<gene>
    <name evidence="1" type="ORF">PsorP6_016010</name>
</gene>
<keyword evidence="2" id="KW-1185">Reference proteome</keyword>
<name>A0ACC0WMM6_9STRA</name>
<dbReference type="EMBL" id="CM047589">
    <property type="protein sequence ID" value="KAI9919920.1"/>
    <property type="molecule type" value="Genomic_DNA"/>
</dbReference>
<protein>
    <submittedName>
        <fullName evidence="1">Uncharacterized protein</fullName>
    </submittedName>
</protein>
<accession>A0ACC0WMM6</accession>
<organism evidence="1 2">
    <name type="scientific">Peronosclerospora sorghi</name>
    <dbReference type="NCBI Taxonomy" id="230839"/>
    <lineage>
        <taxon>Eukaryota</taxon>
        <taxon>Sar</taxon>
        <taxon>Stramenopiles</taxon>
        <taxon>Oomycota</taxon>
        <taxon>Peronosporomycetes</taxon>
        <taxon>Peronosporales</taxon>
        <taxon>Peronosporaceae</taxon>
        <taxon>Peronosclerospora</taxon>
    </lineage>
</organism>
<proteinExistence type="predicted"/>
<reference evidence="1 2" key="1">
    <citation type="journal article" date="2022" name="bioRxiv">
        <title>The genome of the oomycete Peronosclerospora sorghi, a cosmopolitan pathogen of maize and sorghum, is inflated with dispersed pseudogenes.</title>
        <authorList>
            <person name="Fletcher K."/>
            <person name="Martin F."/>
            <person name="Isakeit T."/>
            <person name="Cavanaugh K."/>
            <person name="Magill C."/>
            <person name="Michelmore R."/>
        </authorList>
    </citation>
    <scope>NUCLEOTIDE SEQUENCE [LARGE SCALE GENOMIC DNA]</scope>
    <source>
        <strain evidence="1">P6</strain>
    </source>
</reference>
<sequence length="62" mass="7442">MHAEIETVFEELWSKFQDRYQSYATAVEYLRKTWIDPFKEKFIAAWTNKVTHFGHSVTSRGE</sequence>
<comment type="caution">
    <text evidence="1">The sequence shown here is derived from an EMBL/GenBank/DDBJ whole genome shotgun (WGS) entry which is preliminary data.</text>
</comment>
<dbReference type="Proteomes" id="UP001163321">
    <property type="component" value="Chromosome 10"/>
</dbReference>